<dbReference type="AlphaFoldDB" id="A0A1R1E500"/>
<feature type="chain" id="PRO_5013113807" evidence="2">
    <location>
        <begin position="24"/>
        <end position="311"/>
    </location>
</feature>
<dbReference type="Gene3D" id="3.30.457.10">
    <property type="entry name" value="Copper amine oxidase-like, N-terminal domain"/>
    <property type="match status" value="1"/>
</dbReference>
<reference evidence="4 5" key="1">
    <citation type="submission" date="2016-11" db="EMBL/GenBank/DDBJ databases">
        <title>Paenibacillus species isolates.</title>
        <authorList>
            <person name="Beno S.M."/>
        </authorList>
    </citation>
    <scope>NUCLEOTIDE SEQUENCE [LARGE SCALE GENOMIC DNA]</scope>
    <source>
        <strain evidence="4 5">FSL R5-0378</strain>
    </source>
</reference>
<evidence type="ECO:0000313" key="4">
    <source>
        <dbReference type="EMBL" id="OMF46878.1"/>
    </source>
</evidence>
<organism evidence="4 5">
    <name type="scientific">Paenibacillus rhizosphaerae</name>
    <dbReference type="NCBI Taxonomy" id="297318"/>
    <lineage>
        <taxon>Bacteria</taxon>
        <taxon>Bacillati</taxon>
        <taxon>Bacillota</taxon>
        <taxon>Bacilli</taxon>
        <taxon>Bacillales</taxon>
        <taxon>Paenibacillaceae</taxon>
        <taxon>Paenibacillus</taxon>
    </lineage>
</organism>
<feature type="signal peptide" evidence="2">
    <location>
        <begin position="1"/>
        <end position="23"/>
    </location>
</feature>
<protein>
    <submittedName>
        <fullName evidence="4">Copper amine oxidase</fullName>
    </submittedName>
</protein>
<keyword evidence="2" id="KW-0732">Signal</keyword>
<keyword evidence="5" id="KW-1185">Reference proteome</keyword>
<dbReference type="Proteomes" id="UP000187172">
    <property type="component" value="Unassembled WGS sequence"/>
</dbReference>
<dbReference type="EMBL" id="MRTP01000020">
    <property type="protein sequence ID" value="OMF46878.1"/>
    <property type="molecule type" value="Genomic_DNA"/>
</dbReference>
<feature type="domain" description="Copper amine oxidase-like N-terminal" evidence="3">
    <location>
        <begin position="199"/>
        <end position="302"/>
    </location>
</feature>
<accession>A0A1R1E500</accession>
<dbReference type="STRING" id="297318.BK138_32815"/>
<evidence type="ECO:0000256" key="1">
    <source>
        <dbReference type="SAM" id="MobiDB-lite"/>
    </source>
</evidence>
<evidence type="ECO:0000313" key="5">
    <source>
        <dbReference type="Proteomes" id="UP000187172"/>
    </source>
</evidence>
<comment type="caution">
    <text evidence="4">The sequence shown here is derived from an EMBL/GenBank/DDBJ whole genome shotgun (WGS) entry which is preliminary data.</text>
</comment>
<dbReference type="InterPro" id="IPR036582">
    <property type="entry name" value="Mao_N_sf"/>
</dbReference>
<sequence length="311" mass="33786">MKKTVILLTSLALILASAGTTSAKSGNTPPGKTKNEVSSKAPEKKESQIEVKQTQEVESPVTVVTDDGQIKDSSTSETEKSDNNTSESEKKGSQGYKGLLNAIQHVKVKPAGAVLADILLTTYATELTEEQKKELEVIIEDDKALETAVKMLEENGSVTDAVYLQEEAIKANFTNLDLYKTMAKLHEKAGDKDKIKLYVNGEASATEPFLKKGNTFVPFRSIAESLNAEVAWNPEERSIIVKKDGVSIKLVVDSKTATVNGTNVSLDAPATITKGSTYVPVRFISEALSATVQWEEESKTVVVYDEPKDER</sequence>
<dbReference type="SUPFAM" id="SSF55383">
    <property type="entry name" value="Copper amine oxidase, domain N"/>
    <property type="match status" value="1"/>
</dbReference>
<dbReference type="RefSeq" id="WP_076176589.1">
    <property type="nucleotide sequence ID" value="NZ_MRTP01000020.1"/>
</dbReference>
<dbReference type="Pfam" id="PF07833">
    <property type="entry name" value="Cu_amine_oxidN1"/>
    <property type="match status" value="1"/>
</dbReference>
<feature type="region of interest" description="Disordered" evidence="1">
    <location>
        <begin position="18"/>
        <end position="93"/>
    </location>
</feature>
<evidence type="ECO:0000259" key="3">
    <source>
        <dbReference type="Pfam" id="PF07833"/>
    </source>
</evidence>
<evidence type="ECO:0000256" key="2">
    <source>
        <dbReference type="SAM" id="SignalP"/>
    </source>
</evidence>
<feature type="compositionally biased region" description="Basic and acidic residues" evidence="1">
    <location>
        <begin position="77"/>
        <end position="92"/>
    </location>
</feature>
<name>A0A1R1E500_9BACL</name>
<gene>
    <name evidence="4" type="ORF">BK138_32815</name>
</gene>
<dbReference type="InterPro" id="IPR012854">
    <property type="entry name" value="Cu_amine_oxidase-like_N"/>
</dbReference>
<proteinExistence type="predicted"/>
<feature type="compositionally biased region" description="Basic and acidic residues" evidence="1">
    <location>
        <begin position="33"/>
        <end position="55"/>
    </location>
</feature>